<name>A0A8T0EC69_ARGBR</name>
<evidence type="ECO:0000313" key="2">
    <source>
        <dbReference type="EMBL" id="KAF8770616.1"/>
    </source>
</evidence>
<protein>
    <submittedName>
        <fullName evidence="2">Uncharacterized protein</fullName>
    </submittedName>
</protein>
<feature type="compositionally biased region" description="Basic and acidic residues" evidence="1">
    <location>
        <begin position="1"/>
        <end position="11"/>
    </location>
</feature>
<reference evidence="2" key="2">
    <citation type="submission" date="2020-06" db="EMBL/GenBank/DDBJ databases">
        <authorList>
            <person name="Sheffer M."/>
        </authorList>
    </citation>
    <scope>NUCLEOTIDE SEQUENCE</scope>
</reference>
<feature type="region of interest" description="Disordered" evidence="1">
    <location>
        <begin position="1"/>
        <end position="20"/>
    </location>
</feature>
<evidence type="ECO:0000256" key="1">
    <source>
        <dbReference type="SAM" id="MobiDB-lite"/>
    </source>
</evidence>
<evidence type="ECO:0000313" key="3">
    <source>
        <dbReference type="Proteomes" id="UP000807504"/>
    </source>
</evidence>
<organism evidence="2 3">
    <name type="scientific">Argiope bruennichi</name>
    <name type="common">Wasp spider</name>
    <name type="synonym">Aranea bruennichi</name>
    <dbReference type="NCBI Taxonomy" id="94029"/>
    <lineage>
        <taxon>Eukaryota</taxon>
        <taxon>Metazoa</taxon>
        <taxon>Ecdysozoa</taxon>
        <taxon>Arthropoda</taxon>
        <taxon>Chelicerata</taxon>
        <taxon>Arachnida</taxon>
        <taxon>Araneae</taxon>
        <taxon>Araneomorphae</taxon>
        <taxon>Entelegynae</taxon>
        <taxon>Araneoidea</taxon>
        <taxon>Araneidae</taxon>
        <taxon>Argiope</taxon>
    </lineage>
</organism>
<dbReference type="Proteomes" id="UP000807504">
    <property type="component" value="Unassembled WGS sequence"/>
</dbReference>
<gene>
    <name evidence="2" type="ORF">HNY73_018122</name>
</gene>
<proteinExistence type="predicted"/>
<accession>A0A8T0EC69</accession>
<comment type="caution">
    <text evidence="2">The sequence shown here is derived from an EMBL/GenBank/DDBJ whole genome shotgun (WGS) entry which is preliminary data.</text>
</comment>
<dbReference type="EMBL" id="JABXBU010002228">
    <property type="protein sequence ID" value="KAF8770616.1"/>
    <property type="molecule type" value="Genomic_DNA"/>
</dbReference>
<dbReference type="AlphaFoldDB" id="A0A8T0EC69"/>
<sequence length="105" mass="11958">MASHSSAEEKPLPFQLSQPAQNRNNYYNRFHRGALAADAPQVLFQPELPSPSSTLFGTPKSPGNCRRNKLCRSQIEFQEYLPYKRNNHVLLLNILLFNIAFGENP</sequence>
<keyword evidence="3" id="KW-1185">Reference proteome</keyword>
<reference evidence="2" key="1">
    <citation type="journal article" date="2020" name="bioRxiv">
        <title>Chromosome-level reference genome of the European wasp spider Argiope bruennichi: a resource for studies on range expansion and evolutionary adaptation.</title>
        <authorList>
            <person name="Sheffer M.M."/>
            <person name="Hoppe A."/>
            <person name="Krehenwinkel H."/>
            <person name="Uhl G."/>
            <person name="Kuss A.W."/>
            <person name="Jensen L."/>
            <person name="Jensen C."/>
            <person name="Gillespie R.G."/>
            <person name="Hoff K.J."/>
            <person name="Prost S."/>
        </authorList>
    </citation>
    <scope>NUCLEOTIDE SEQUENCE</scope>
</reference>